<gene>
    <name evidence="2" type="ORF">DYB34_009849</name>
</gene>
<feature type="chain" id="PRO_5018534877" evidence="1">
    <location>
        <begin position="21"/>
        <end position="55"/>
    </location>
</feature>
<dbReference type="AlphaFoldDB" id="A0A3R6ZQW9"/>
<evidence type="ECO:0000313" key="3">
    <source>
        <dbReference type="Proteomes" id="UP000283543"/>
    </source>
</evidence>
<evidence type="ECO:0000256" key="1">
    <source>
        <dbReference type="SAM" id="SignalP"/>
    </source>
</evidence>
<dbReference type="Proteomes" id="UP000283543">
    <property type="component" value="Unassembled WGS sequence"/>
</dbReference>
<dbReference type="EMBL" id="QUTB01004403">
    <property type="protein sequence ID" value="RHY62245.1"/>
    <property type="molecule type" value="Genomic_DNA"/>
</dbReference>
<reference evidence="2 3" key="1">
    <citation type="submission" date="2018-08" db="EMBL/GenBank/DDBJ databases">
        <title>Aphanomyces genome sequencing and annotation.</title>
        <authorList>
            <person name="Minardi D."/>
            <person name="Oidtmann B."/>
            <person name="Van Der Giezen M."/>
            <person name="Studholme D.J."/>
        </authorList>
    </citation>
    <scope>NUCLEOTIDE SEQUENCE [LARGE SCALE GENOMIC DNA]</scope>
    <source>
        <strain evidence="2 3">Si</strain>
    </source>
</reference>
<comment type="caution">
    <text evidence="2">The sequence shown here is derived from an EMBL/GenBank/DDBJ whole genome shotgun (WGS) entry which is preliminary data.</text>
</comment>
<feature type="signal peptide" evidence="1">
    <location>
        <begin position="1"/>
        <end position="20"/>
    </location>
</feature>
<sequence length="55" mass="5854">MKLLVPLFTLSTLLVELTHAASICNALIPYSWTQAASSNPKLQGALNELSKNAVA</sequence>
<feature type="non-terminal residue" evidence="2">
    <location>
        <position position="55"/>
    </location>
</feature>
<organism evidence="2 3">
    <name type="scientific">Aphanomyces astaci</name>
    <name type="common">Crayfish plague agent</name>
    <dbReference type="NCBI Taxonomy" id="112090"/>
    <lineage>
        <taxon>Eukaryota</taxon>
        <taxon>Sar</taxon>
        <taxon>Stramenopiles</taxon>
        <taxon>Oomycota</taxon>
        <taxon>Saprolegniomycetes</taxon>
        <taxon>Saprolegniales</taxon>
        <taxon>Verrucalvaceae</taxon>
        <taxon>Aphanomyces</taxon>
    </lineage>
</organism>
<keyword evidence="1" id="KW-0732">Signal</keyword>
<evidence type="ECO:0000313" key="2">
    <source>
        <dbReference type="EMBL" id="RHY62245.1"/>
    </source>
</evidence>
<proteinExistence type="predicted"/>
<protein>
    <submittedName>
        <fullName evidence="2">Uncharacterized protein</fullName>
    </submittedName>
</protein>
<name>A0A3R6ZQW9_APHAT</name>
<accession>A0A3R6ZQW9</accession>